<feature type="transmembrane region" description="Helical" evidence="6">
    <location>
        <begin position="168"/>
        <end position="190"/>
    </location>
</feature>
<keyword evidence="4 6" id="KW-1133">Transmembrane helix</keyword>
<dbReference type="Proteomes" id="UP001454036">
    <property type="component" value="Unassembled WGS sequence"/>
</dbReference>
<keyword evidence="3" id="KW-0029">Amino-acid transport</keyword>
<dbReference type="PANTHER" id="PTHR22950:SF529">
    <property type="entry name" value="AMINO ACID TRANSPORTER AVT3B"/>
    <property type="match status" value="1"/>
</dbReference>
<dbReference type="GO" id="GO:0005774">
    <property type="term" value="C:vacuolar membrane"/>
    <property type="evidence" value="ECO:0007669"/>
    <property type="project" value="TreeGrafter"/>
</dbReference>
<evidence type="ECO:0000313" key="9">
    <source>
        <dbReference type="Proteomes" id="UP001454036"/>
    </source>
</evidence>
<feature type="transmembrane region" description="Helical" evidence="6">
    <location>
        <begin position="274"/>
        <end position="297"/>
    </location>
</feature>
<evidence type="ECO:0000256" key="1">
    <source>
        <dbReference type="ARBA" id="ARBA00004141"/>
    </source>
</evidence>
<keyword evidence="9" id="KW-1185">Reference proteome</keyword>
<proteinExistence type="predicted"/>
<sequence length="437" mass="47631">MARNNSRESLLRVGKSTKTACEETPLLGNNPKPLSSQAKTFANLFISIIGAGVLGLPYTFKKTGWFTCLITLFGIAGLVYHGMMLLVKTRRKLKAVSSPLHDDQVASFGDLGFAACGNVGRFAVDTLIVLSQSAFCIGYLIFIGNTMANLFNSNKSLSAVATGLLSSANIYGISAKTVYIWSLLPFQLVLNSIRTLTHLAPLSIFADIVQFGAMGVVLVQDSVMISHQTHHVEAFGSLSTFFYGMGVAIYTFEGIGMVLPLEDETKDKSKFPQLVCFSMFSIAFVYAAFGLLGYLAFGENTKDIITSNMGEGALSTAVQLGLCINLFFTFPLMMNPVYDVLERRVFDGSYCLWIRWLVVFVISLIALYVPGFTDFISLVGCSACCVLGLVFPALFHYIVFKDEMSPTRAMVDIAVIVVGLVFGISGTWYSLQEIFAV</sequence>
<evidence type="ECO:0000313" key="8">
    <source>
        <dbReference type="EMBL" id="GAA0138777.1"/>
    </source>
</evidence>
<evidence type="ECO:0000256" key="3">
    <source>
        <dbReference type="ARBA" id="ARBA00022970"/>
    </source>
</evidence>
<feature type="transmembrane region" description="Helical" evidence="6">
    <location>
        <begin position="240"/>
        <end position="262"/>
    </location>
</feature>
<evidence type="ECO:0000256" key="6">
    <source>
        <dbReference type="SAM" id="Phobius"/>
    </source>
</evidence>
<reference evidence="8 9" key="1">
    <citation type="submission" date="2024-01" db="EMBL/GenBank/DDBJ databases">
        <title>The complete chloroplast genome sequence of Lithospermum erythrorhizon: insights into the phylogenetic relationship among Boraginaceae species and the maternal lineages of purple gromwells.</title>
        <authorList>
            <person name="Okada T."/>
            <person name="Watanabe K."/>
        </authorList>
    </citation>
    <scope>NUCLEOTIDE SEQUENCE [LARGE SCALE GENOMIC DNA]</scope>
</reference>
<keyword evidence="5 6" id="KW-0472">Membrane</keyword>
<dbReference type="GO" id="GO:0015179">
    <property type="term" value="F:L-amino acid transmembrane transporter activity"/>
    <property type="evidence" value="ECO:0007669"/>
    <property type="project" value="TreeGrafter"/>
</dbReference>
<dbReference type="GO" id="GO:0015175">
    <property type="term" value="F:neutral L-amino acid transmembrane transporter activity"/>
    <property type="evidence" value="ECO:0007669"/>
    <property type="project" value="TreeGrafter"/>
</dbReference>
<evidence type="ECO:0000256" key="4">
    <source>
        <dbReference type="ARBA" id="ARBA00022989"/>
    </source>
</evidence>
<feature type="transmembrane region" description="Helical" evidence="6">
    <location>
        <begin position="64"/>
        <end position="87"/>
    </location>
</feature>
<feature type="transmembrane region" description="Helical" evidence="6">
    <location>
        <begin position="317"/>
        <end position="338"/>
    </location>
</feature>
<evidence type="ECO:0000256" key="5">
    <source>
        <dbReference type="ARBA" id="ARBA00023136"/>
    </source>
</evidence>
<evidence type="ECO:0000259" key="7">
    <source>
        <dbReference type="Pfam" id="PF01490"/>
    </source>
</evidence>
<feature type="transmembrane region" description="Helical" evidence="6">
    <location>
        <begin position="350"/>
        <end position="369"/>
    </location>
</feature>
<dbReference type="InterPro" id="IPR013057">
    <property type="entry name" value="AA_transpt_TM"/>
</dbReference>
<comment type="caution">
    <text evidence="8">The sequence shown here is derived from an EMBL/GenBank/DDBJ whole genome shotgun (WGS) entry which is preliminary data.</text>
</comment>
<dbReference type="EMBL" id="BAABME010000036">
    <property type="protein sequence ID" value="GAA0138777.1"/>
    <property type="molecule type" value="Genomic_DNA"/>
</dbReference>
<keyword evidence="2 6" id="KW-0812">Transmembrane</keyword>
<feature type="domain" description="Amino acid transporter transmembrane" evidence="7">
    <location>
        <begin position="36"/>
        <end position="430"/>
    </location>
</feature>
<dbReference type="Pfam" id="PF01490">
    <property type="entry name" value="Aa_trans"/>
    <property type="match status" value="1"/>
</dbReference>
<feature type="transmembrane region" description="Helical" evidence="6">
    <location>
        <begin position="41"/>
        <end position="58"/>
    </location>
</feature>
<comment type="subcellular location">
    <subcellularLocation>
        <location evidence="1">Membrane</location>
        <topology evidence="1">Multi-pass membrane protein</topology>
    </subcellularLocation>
</comment>
<feature type="transmembrane region" description="Helical" evidence="6">
    <location>
        <begin position="202"/>
        <end position="220"/>
    </location>
</feature>
<feature type="transmembrane region" description="Helical" evidence="6">
    <location>
        <begin position="127"/>
        <end position="148"/>
    </location>
</feature>
<evidence type="ECO:0000256" key="2">
    <source>
        <dbReference type="ARBA" id="ARBA00022692"/>
    </source>
</evidence>
<dbReference type="AlphaFoldDB" id="A0AAV3NM46"/>
<protein>
    <submittedName>
        <fullName evidence="8">Amino acid transporter</fullName>
    </submittedName>
</protein>
<name>A0AAV3NM46_LITER</name>
<feature type="transmembrane region" description="Helical" evidence="6">
    <location>
        <begin position="411"/>
        <end position="431"/>
    </location>
</feature>
<dbReference type="PANTHER" id="PTHR22950">
    <property type="entry name" value="AMINO ACID TRANSPORTER"/>
    <property type="match status" value="1"/>
</dbReference>
<accession>A0AAV3NM46</accession>
<feature type="transmembrane region" description="Helical" evidence="6">
    <location>
        <begin position="375"/>
        <end position="399"/>
    </location>
</feature>
<organism evidence="8 9">
    <name type="scientific">Lithospermum erythrorhizon</name>
    <name type="common">Purple gromwell</name>
    <name type="synonym">Lithospermum officinale var. erythrorhizon</name>
    <dbReference type="NCBI Taxonomy" id="34254"/>
    <lineage>
        <taxon>Eukaryota</taxon>
        <taxon>Viridiplantae</taxon>
        <taxon>Streptophyta</taxon>
        <taxon>Embryophyta</taxon>
        <taxon>Tracheophyta</taxon>
        <taxon>Spermatophyta</taxon>
        <taxon>Magnoliopsida</taxon>
        <taxon>eudicotyledons</taxon>
        <taxon>Gunneridae</taxon>
        <taxon>Pentapetalae</taxon>
        <taxon>asterids</taxon>
        <taxon>lamiids</taxon>
        <taxon>Boraginales</taxon>
        <taxon>Boraginaceae</taxon>
        <taxon>Boraginoideae</taxon>
        <taxon>Lithospermeae</taxon>
        <taxon>Lithospermum</taxon>
    </lineage>
</organism>
<keyword evidence="3" id="KW-0813">Transport</keyword>
<gene>
    <name evidence="8" type="ORF">LIER_00460</name>
</gene>